<dbReference type="Pfam" id="PF10342">
    <property type="entry name" value="Kre9_KNH"/>
    <property type="match status" value="1"/>
</dbReference>
<protein>
    <recommendedName>
        <fullName evidence="2">Yeast cell wall synthesis Kre9/Knh1-like N-terminal domain-containing protein</fullName>
    </recommendedName>
</protein>
<accession>A0A6C0GTS9</accession>
<evidence type="ECO:0000256" key="1">
    <source>
        <dbReference type="ARBA" id="ARBA00022729"/>
    </source>
</evidence>
<gene>
    <name evidence="3" type="ORF">GXP67_35395</name>
</gene>
<feature type="domain" description="Yeast cell wall synthesis Kre9/Knh1-like N-terminal" evidence="2">
    <location>
        <begin position="118"/>
        <end position="202"/>
    </location>
</feature>
<keyword evidence="1" id="KW-0732">Signal</keyword>
<evidence type="ECO:0000259" key="2">
    <source>
        <dbReference type="Pfam" id="PF10342"/>
    </source>
</evidence>
<organism evidence="3 4">
    <name type="scientific">Rhodocytophaga rosea</name>
    <dbReference type="NCBI Taxonomy" id="2704465"/>
    <lineage>
        <taxon>Bacteria</taxon>
        <taxon>Pseudomonadati</taxon>
        <taxon>Bacteroidota</taxon>
        <taxon>Cytophagia</taxon>
        <taxon>Cytophagales</taxon>
        <taxon>Rhodocytophagaceae</taxon>
        <taxon>Rhodocytophaga</taxon>
    </lineage>
</organism>
<evidence type="ECO:0000313" key="4">
    <source>
        <dbReference type="Proteomes" id="UP000480178"/>
    </source>
</evidence>
<dbReference type="EMBL" id="CP048222">
    <property type="protein sequence ID" value="QHT71578.1"/>
    <property type="molecule type" value="Genomic_DNA"/>
</dbReference>
<dbReference type="InterPro" id="IPR018466">
    <property type="entry name" value="Kre9/Knh1-like_N"/>
</dbReference>
<dbReference type="AlphaFoldDB" id="A0A6C0GTS9"/>
<dbReference type="Proteomes" id="UP000480178">
    <property type="component" value="Chromosome"/>
</dbReference>
<proteinExistence type="predicted"/>
<name>A0A6C0GTS9_9BACT</name>
<evidence type="ECO:0000313" key="3">
    <source>
        <dbReference type="EMBL" id="QHT71578.1"/>
    </source>
</evidence>
<keyword evidence="4" id="KW-1185">Reference proteome</keyword>
<dbReference type="KEGG" id="rhoz:GXP67_35395"/>
<reference evidence="3 4" key="1">
    <citation type="submission" date="2020-01" db="EMBL/GenBank/DDBJ databases">
        <authorList>
            <person name="Kim M.K."/>
        </authorList>
    </citation>
    <scope>NUCLEOTIDE SEQUENCE [LARGE SCALE GENOMIC DNA]</scope>
    <source>
        <strain evidence="3 4">172606-1</strain>
    </source>
</reference>
<sequence>MKIYLPPLLFLGLLTFTSYTYGQRVTNVRAQARGNVVTLTYDLQGTIIGQLYKVEVFSSHNEMAQPLVHVRGEVGPDMKPGINKIIEWGSMKELGDYDGEISLEVRATLTFSPIRFTTPKSNAIYKRGKSYKFNWLGALPNENLQLELYSDTTRQYELGRLLNKGVYQWEIPVNAAPGKTYRLKISSVETPGNFIFSNYFTIKRKTPTAWKVVPAGVITGVALYLILKGDKDNPIVEEDLPLPPKPK</sequence>
<dbReference type="RefSeq" id="WP_162447513.1">
    <property type="nucleotide sequence ID" value="NZ_CP048222.1"/>
</dbReference>